<dbReference type="Proteomes" id="UP000887574">
    <property type="component" value="Unplaced"/>
</dbReference>
<accession>A0A915EF57</accession>
<sequence>MAITIPADIWLEVLTYLGARGVKKLILLSNLAFSRLIAYHANKVEFWKYSEQNAYLLQQTVATIANLNLVGAGYGLTSPSPSFYCSGIVGTGIEFQVPSGMIVRIVNSNSNVDWVLIGEQTLVAGNHQDLSLQLKNISGTNIQIPRQIFLSPFNAAATDSVHQNQTLVPPEVGSLRHCSAVDLTNSVVLATMDIPVQDNVLKTLPTLSNGSIGILGGFNCFQVSKSVFVVPRVFQNDLPSPMLVSVVNSSEIDVRYYLLFFKFNVV</sequence>
<reference evidence="2" key="1">
    <citation type="submission" date="2022-11" db="UniProtKB">
        <authorList>
            <consortium name="WormBaseParasite"/>
        </authorList>
    </citation>
    <scope>IDENTIFICATION</scope>
</reference>
<dbReference type="AlphaFoldDB" id="A0A915EF57"/>
<protein>
    <submittedName>
        <fullName evidence="2">F-box domain-containing protein</fullName>
    </submittedName>
</protein>
<dbReference type="WBParaSite" id="jg467">
    <property type="protein sequence ID" value="jg467"/>
    <property type="gene ID" value="jg467"/>
</dbReference>
<evidence type="ECO:0000313" key="2">
    <source>
        <dbReference type="WBParaSite" id="jg467"/>
    </source>
</evidence>
<keyword evidence="1" id="KW-1185">Reference proteome</keyword>
<organism evidence="1 2">
    <name type="scientific">Ditylenchus dipsaci</name>
    <dbReference type="NCBI Taxonomy" id="166011"/>
    <lineage>
        <taxon>Eukaryota</taxon>
        <taxon>Metazoa</taxon>
        <taxon>Ecdysozoa</taxon>
        <taxon>Nematoda</taxon>
        <taxon>Chromadorea</taxon>
        <taxon>Rhabditida</taxon>
        <taxon>Tylenchina</taxon>
        <taxon>Tylenchomorpha</taxon>
        <taxon>Sphaerularioidea</taxon>
        <taxon>Anguinidae</taxon>
        <taxon>Anguininae</taxon>
        <taxon>Ditylenchus</taxon>
    </lineage>
</organism>
<name>A0A915EF57_9BILA</name>
<evidence type="ECO:0000313" key="1">
    <source>
        <dbReference type="Proteomes" id="UP000887574"/>
    </source>
</evidence>
<proteinExistence type="predicted"/>